<dbReference type="Proteomes" id="UP000182798">
    <property type="component" value="Unassembled WGS sequence"/>
</dbReference>
<dbReference type="InterPro" id="IPR003615">
    <property type="entry name" value="HNH_nuc"/>
</dbReference>
<reference evidence="4" key="1">
    <citation type="submission" date="2016-09" db="EMBL/GenBank/DDBJ databases">
        <title>Genome Sequence of Bathymodiolus thermophilus sulfur-oxidizing gill endosymbiont.</title>
        <authorList>
            <person name="Ponnudurai R."/>
            <person name="Kleiner M."/>
            <person name="Sayavedra L."/>
            <person name="Thuermer A."/>
            <person name="Felbeck H."/>
            <person name="Schlueter R."/>
            <person name="Schweder T."/>
            <person name="Markert S."/>
        </authorList>
    </citation>
    <scope>NUCLEOTIDE SEQUENCE [LARGE SCALE GENOMIC DNA]</scope>
    <source>
        <strain evidence="4">BAT/CrabSpa'14</strain>
    </source>
</reference>
<dbReference type="OrthoDB" id="9802901at2"/>
<comment type="caution">
    <text evidence="3">The sequence shown here is derived from an EMBL/GenBank/DDBJ whole genome shotgun (WGS) entry which is preliminary data.</text>
</comment>
<dbReference type="CDD" id="cd00085">
    <property type="entry name" value="HNHc"/>
    <property type="match status" value="1"/>
</dbReference>
<dbReference type="AlphaFoldDB" id="A0A1J5TWB6"/>
<evidence type="ECO:0000313" key="4">
    <source>
        <dbReference type="Proteomes" id="UP000182798"/>
    </source>
</evidence>
<dbReference type="RefSeq" id="WP_071564604.1">
    <property type="nucleotide sequence ID" value="NZ_MIQH01000641.1"/>
</dbReference>
<organism evidence="3 4">
    <name type="scientific">Bathymodiolus thermophilus thioautotrophic gill symbiont</name>
    <dbReference type="NCBI Taxonomy" id="2360"/>
    <lineage>
        <taxon>Bacteria</taxon>
        <taxon>Pseudomonadati</taxon>
        <taxon>Pseudomonadota</taxon>
        <taxon>Gammaproteobacteria</taxon>
        <taxon>sulfur-oxidizing symbionts</taxon>
    </lineage>
</organism>
<dbReference type="Pfam" id="PF01844">
    <property type="entry name" value="HNH"/>
    <property type="match status" value="1"/>
</dbReference>
<dbReference type="SMART" id="SM00507">
    <property type="entry name" value="HNHc"/>
    <property type="match status" value="1"/>
</dbReference>
<protein>
    <recommendedName>
        <fullName evidence="2">HNH nuclease domain-containing protein</fullName>
    </recommendedName>
</protein>
<dbReference type="Gene3D" id="1.10.30.50">
    <property type="match status" value="1"/>
</dbReference>
<feature type="coiled-coil region" evidence="1">
    <location>
        <begin position="133"/>
        <end position="163"/>
    </location>
</feature>
<keyword evidence="1" id="KW-0175">Coiled coil</keyword>
<dbReference type="GO" id="GO:0003676">
    <property type="term" value="F:nucleic acid binding"/>
    <property type="evidence" value="ECO:0007669"/>
    <property type="project" value="InterPro"/>
</dbReference>
<dbReference type="EMBL" id="MIQH01000641">
    <property type="protein sequence ID" value="OIR24484.1"/>
    <property type="molecule type" value="Genomic_DNA"/>
</dbReference>
<dbReference type="GO" id="GO:0008270">
    <property type="term" value="F:zinc ion binding"/>
    <property type="evidence" value="ECO:0007669"/>
    <property type="project" value="InterPro"/>
</dbReference>
<dbReference type="GO" id="GO:0004519">
    <property type="term" value="F:endonuclease activity"/>
    <property type="evidence" value="ECO:0007669"/>
    <property type="project" value="InterPro"/>
</dbReference>
<name>A0A1J5TWB6_9GAMM</name>
<evidence type="ECO:0000313" key="3">
    <source>
        <dbReference type="EMBL" id="OIR24484.1"/>
    </source>
</evidence>
<proteinExistence type="predicted"/>
<sequence length="184" mass="21671">MSNVQKQKPSRTCTKAYLSYSSFRPYLASDFNQRCGYCDDPDTYYEQQVGFHIDHFKPKSKFPNLKISYLNLVYSCPYCNRAKSNKWQKVNGFIDPCSKDYEKHLKRDNKGKIKAKTLRGKYIVNNLGLYSKRHELIWNLAKLKEQKQQLRKIQTNNADELNALRQFKKIQDEIDSYVYSLGGV</sequence>
<feature type="domain" description="HNH nuclease" evidence="2">
    <location>
        <begin position="22"/>
        <end position="81"/>
    </location>
</feature>
<evidence type="ECO:0000256" key="1">
    <source>
        <dbReference type="SAM" id="Coils"/>
    </source>
</evidence>
<gene>
    <name evidence="3" type="ORF">BGC33_10685</name>
</gene>
<dbReference type="InterPro" id="IPR002711">
    <property type="entry name" value="HNH"/>
</dbReference>
<evidence type="ECO:0000259" key="2">
    <source>
        <dbReference type="SMART" id="SM00507"/>
    </source>
</evidence>
<accession>A0A1J5TWB6</accession>